<dbReference type="EMBL" id="JYDT01002236">
    <property type="protein sequence ID" value="KRY63538.1"/>
    <property type="molecule type" value="Genomic_DNA"/>
</dbReference>
<sequence>MFKEIEWENKETVNISIFKEIEWEKCCVWG</sequence>
<dbReference type="Proteomes" id="UP000054995">
    <property type="component" value="Unassembled WGS sequence"/>
</dbReference>
<dbReference type="AlphaFoldDB" id="A0A0V1DQV5"/>
<evidence type="ECO:0000313" key="1">
    <source>
        <dbReference type="EMBL" id="KRY63538.1"/>
    </source>
</evidence>
<comment type="caution">
    <text evidence="1">The sequence shown here is derived from an EMBL/GenBank/DDBJ whole genome shotgun (WGS) entry which is preliminary data.</text>
</comment>
<reference evidence="1 2" key="1">
    <citation type="submission" date="2015-01" db="EMBL/GenBank/DDBJ databases">
        <title>Evolution of Trichinella species and genotypes.</title>
        <authorList>
            <person name="Korhonen P.K."/>
            <person name="Edoardo P."/>
            <person name="Giuseppe L.R."/>
            <person name="Gasser R.B."/>
        </authorList>
    </citation>
    <scope>NUCLEOTIDE SEQUENCE [LARGE SCALE GENOMIC DNA]</scope>
    <source>
        <strain evidence="1">ISS470</strain>
    </source>
</reference>
<gene>
    <name evidence="1" type="ORF">T4D_16244</name>
</gene>
<accession>A0A0V1DQV5</accession>
<evidence type="ECO:0000313" key="2">
    <source>
        <dbReference type="Proteomes" id="UP000054995"/>
    </source>
</evidence>
<proteinExistence type="predicted"/>
<keyword evidence="2" id="KW-1185">Reference proteome</keyword>
<protein>
    <submittedName>
        <fullName evidence="1">Uncharacterized protein</fullName>
    </submittedName>
</protein>
<organism evidence="1 2">
    <name type="scientific">Trichinella pseudospiralis</name>
    <name type="common">Parasitic roundworm</name>
    <dbReference type="NCBI Taxonomy" id="6337"/>
    <lineage>
        <taxon>Eukaryota</taxon>
        <taxon>Metazoa</taxon>
        <taxon>Ecdysozoa</taxon>
        <taxon>Nematoda</taxon>
        <taxon>Enoplea</taxon>
        <taxon>Dorylaimia</taxon>
        <taxon>Trichinellida</taxon>
        <taxon>Trichinellidae</taxon>
        <taxon>Trichinella</taxon>
    </lineage>
</organism>
<name>A0A0V1DQV5_TRIPS</name>